<evidence type="ECO:0000256" key="6">
    <source>
        <dbReference type="SAM" id="MobiDB-lite"/>
    </source>
</evidence>
<dbReference type="SUPFAM" id="SSF53474">
    <property type="entry name" value="alpha/beta-Hydrolases"/>
    <property type="match status" value="1"/>
</dbReference>
<feature type="compositionally biased region" description="Polar residues" evidence="6">
    <location>
        <begin position="36"/>
        <end position="47"/>
    </location>
</feature>
<feature type="region of interest" description="Disordered" evidence="6">
    <location>
        <begin position="36"/>
        <end position="90"/>
    </location>
</feature>
<comment type="caution">
    <text evidence="8">The sequence shown here is derived from an EMBL/GenBank/DDBJ whole genome shotgun (WGS) entry which is preliminary data.</text>
</comment>
<dbReference type="InterPro" id="IPR029058">
    <property type="entry name" value="AB_hydrolase_fold"/>
</dbReference>
<dbReference type="Gene3D" id="3.40.50.1820">
    <property type="entry name" value="alpha/beta hydrolase"/>
    <property type="match status" value="1"/>
</dbReference>
<protein>
    <submittedName>
        <fullName evidence="8">Uncharacterized protein</fullName>
    </submittedName>
</protein>
<feature type="compositionally biased region" description="Basic and acidic residues" evidence="6">
    <location>
        <begin position="668"/>
        <end position="695"/>
    </location>
</feature>
<feature type="compositionally biased region" description="Basic and acidic residues" evidence="6">
    <location>
        <begin position="740"/>
        <end position="755"/>
    </location>
</feature>
<comment type="similarity">
    <text evidence="2">Belongs to the TMCO4 family.</text>
</comment>
<dbReference type="EMBL" id="JAPDFR010000008">
    <property type="protein sequence ID" value="KAK0384113.1"/>
    <property type="molecule type" value="Genomic_DNA"/>
</dbReference>
<keyword evidence="5 7" id="KW-0472">Membrane</keyword>
<feature type="transmembrane region" description="Helical" evidence="7">
    <location>
        <begin position="316"/>
        <end position="339"/>
    </location>
</feature>
<sequence>MAPTCADPRQVVIALDPEQRRALWQLVKEACTHMKQSLQPTSDNQFGSVAPKDEVQDDRNKTSNTGNDDDTKRPPRTQPQKPDEDDDVEDVEQIKEGLAISRAAVRHLEEWASEFLPRLKEILQVKDDNKIIGERKKRQEELRKRAMDTADEGEDLMSFSGEVKINKSDDLHRLQELYKPFQNSLVKLPGADRREAVGCILLLLLSTGKYSAHSRALALYLASSLDLPTTFINNEEGEIAKSLMESGTADDAKKESMSAEAEAAKRREENKVSRFWKVGVASVLGATVIGVTGGLAAPLVAGAIGGIMGGVGLGGVASFLGIFWMNGALVGTLFGAFGAKMTGEMMDQYAKEVEDFRFIPLHSSSDLQPHPSGGDKQSIPRNERKSPSDDPKAPTDDRRLRVTICINGWLNSERDITTPWLVLPHSTEVFALRYELAALLALGSAMRDLVSSLAWKTLKSEIIKRTVLASLWAALWPLKLVTAASSIDNPFNRASNRSRKAGELLADALINRVQGERPVVLVGYSLGAAAIHACLQSLAQRRAFGLIDTVVLIGCPAPSTSSHWRTLRSVVSGRIFNVYSENDLLLGFVYRMHSLALGVAGLQPIKDVDGVVNIDLSDRVSGHLRYPDLTGEILSQCGFVGVRAKGDIEKDDVIRMKDEQADEQLIDFDGKGEEVRPKNERTESGESKFSDDLRELSISSPPPYEKETPPSLPRRPTRSISEDEGPPPALPTRPSSSKQEPLRRKPVAYREEVRRRPLTPETNASDDEEYRTISMVDNDSDDEHEEHEQKGSKGTLGH</sequence>
<keyword evidence="3 7" id="KW-0812">Transmembrane</keyword>
<dbReference type="Proteomes" id="UP001175261">
    <property type="component" value="Unassembled WGS sequence"/>
</dbReference>
<feature type="region of interest" description="Disordered" evidence="6">
    <location>
        <begin position="659"/>
        <end position="798"/>
    </location>
</feature>
<dbReference type="Pfam" id="PF05277">
    <property type="entry name" value="DUF726"/>
    <property type="match status" value="1"/>
</dbReference>
<keyword evidence="9" id="KW-1185">Reference proteome</keyword>
<evidence type="ECO:0000313" key="9">
    <source>
        <dbReference type="Proteomes" id="UP001175261"/>
    </source>
</evidence>
<keyword evidence="4 7" id="KW-1133">Transmembrane helix</keyword>
<feature type="region of interest" description="Disordered" evidence="6">
    <location>
        <begin position="363"/>
        <end position="397"/>
    </location>
</feature>
<dbReference type="AlphaFoldDB" id="A0AA39GB77"/>
<dbReference type="PANTHER" id="PTHR17920">
    <property type="entry name" value="TRANSMEMBRANE AND COILED-COIL DOMAIN-CONTAINING PROTEIN 4 TMCO4"/>
    <property type="match status" value="1"/>
</dbReference>
<name>A0AA39GB77_SARSR</name>
<feature type="compositionally biased region" description="Basic and acidic residues" evidence="6">
    <location>
        <begin position="381"/>
        <end position="397"/>
    </location>
</feature>
<feature type="transmembrane region" description="Helical" evidence="7">
    <location>
        <begin position="275"/>
        <end position="304"/>
    </location>
</feature>
<evidence type="ECO:0000256" key="1">
    <source>
        <dbReference type="ARBA" id="ARBA00004141"/>
    </source>
</evidence>
<organism evidence="8 9">
    <name type="scientific">Sarocladium strictum</name>
    <name type="common">Black bundle disease fungus</name>
    <name type="synonym">Acremonium strictum</name>
    <dbReference type="NCBI Taxonomy" id="5046"/>
    <lineage>
        <taxon>Eukaryota</taxon>
        <taxon>Fungi</taxon>
        <taxon>Dikarya</taxon>
        <taxon>Ascomycota</taxon>
        <taxon>Pezizomycotina</taxon>
        <taxon>Sordariomycetes</taxon>
        <taxon>Hypocreomycetidae</taxon>
        <taxon>Hypocreales</taxon>
        <taxon>Sarocladiaceae</taxon>
        <taxon>Sarocladium</taxon>
    </lineage>
</organism>
<evidence type="ECO:0000256" key="4">
    <source>
        <dbReference type="ARBA" id="ARBA00022989"/>
    </source>
</evidence>
<accession>A0AA39GB77</accession>
<dbReference type="GO" id="GO:0016020">
    <property type="term" value="C:membrane"/>
    <property type="evidence" value="ECO:0007669"/>
    <property type="project" value="UniProtKB-SubCell"/>
</dbReference>
<evidence type="ECO:0000256" key="2">
    <source>
        <dbReference type="ARBA" id="ARBA00009824"/>
    </source>
</evidence>
<evidence type="ECO:0000313" key="8">
    <source>
        <dbReference type="EMBL" id="KAK0384113.1"/>
    </source>
</evidence>
<comment type="subcellular location">
    <subcellularLocation>
        <location evidence="1">Membrane</location>
        <topology evidence="1">Multi-pass membrane protein</topology>
    </subcellularLocation>
</comment>
<dbReference type="InterPro" id="IPR007941">
    <property type="entry name" value="DUF726"/>
</dbReference>
<evidence type="ECO:0000256" key="7">
    <source>
        <dbReference type="SAM" id="Phobius"/>
    </source>
</evidence>
<dbReference type="PANTHER" id="PTHR17920:SF22">
    <property type="entry name" value="DUF726 DOMAIN PROTEIN (AFU_ORTHOLOGUE AFUA_2G12860)"/>
    <property type="match status" value="1"/>
</dbReference>
<reference evidence="8" key="1">
    <citation type="submission" date="2022-10" db="EMBL/GenBank/DDBJ databases">
        <title>Determination and structural analysis of whole genome sequence of Sarocladium strictum F4-1.</title>
        <authorList>
            <person name="Hu L."/>
            <person name="Jiang Y."/>
        </authorList>
    </citation>
    <scope>NUCLEOTIDE SEQUENCE</scope>
    <source>
        <strain evidence="8">F4-1</strain>
    </source>
</reference>
<feature type="compositionally biased region" description="Basic and acidic residues" evidence="6">
    <location>
        <begin position="51"/>
        <end position="61"/>
    </location>
</feature>
<evidence type="ECO:0000256" key="3">
    <source>
        <dbReference type="ARBA" id="ARBA00022692"/>
    </source>
</evidence>
<proteinExistence type="inferred from homology"/>
<evidence type="ECO:0000256" key="5">
    <source>
        <dbReference type="ARBA" id="ARBA00023136"/>
    </source>
</evidence>
<gene>
    <name evidence="8" type="ORF">NLU13_8202</name>
</gene>